<dbReference type="Proteomes" id="UP000306509">
    <property type="component" value="Unassembled WGS sequence"/>
</dbReference>
<dbReference type="Gene3D" id="1.10.3720.10">
    <property type="entry name" value="MetI-like"/>
    <property type="match status" value="1"/>
</dbReference>
<dbReference type="PANTHER" id="PTHR30193:SF37">
    <property type="entry name" value="INNER MEMBRANE ABC TRANSPORTER PERMEASE PROTEIN YCJO"/>
    <property type="match status" value="1"/>
</dbReference>
<protein>
    <submittedName>
        <fullName evidence="9">L-arabinose transport system permease protein AraP</fullName>
    </submittedName>
</protein>
<evidence type="ECO:0000313" key="10">
    <source>
        <dbReference type="Proteomes" id="UP000306509"/>
    </source>
</evidence>
<proteinExistence type="inferred from homology"/>
<keyword evidence="3" id="KW-1003">Cell membrane</keyword>
<gene>
    <name evidence="9" type="primary">araP_10</name>
    <name evidence="9" type="ORF">DSM106044_02819</name>
</gene>
<dbReference type="InterPro" id="IPR035906">
    <property type="entry name" value="MetI-like_sf"/>
</dbReference>
<feature type="transmembrane region" description="Helical" evidence="7">
    <location>
        <begin position="272"/>
        <end position="296"/>
    </location>
</feature>
<keyword evidence="2 7" id="KW-0813">Transport</keyword>
<comment type="caution">
    <text evidence="9">The sequence shown here is derived from an EMBL/GenBank/DDBJ whole genome shotgun (WGS) entry which is preliminary data.</text>
</comment>
<dbReference type="PROSITE" id="PS50928">
    <property type="entry name" value="ABC_TM1"/>
    <property type="match status" value="1"/>
</dbReference>
<dbReference type="Pfam" id="PF00528">
    <property type="entry name" value="BPD_transp_1"/>
    <property type="match status" value="1"/>
</dbReference>
<dbReference type="STRING" id="180332.GCA_000797495_05822"/>
<evidence type="ECO:0000313" key="9">
    <source>
        <dbReference type="EMBL" id="TLD00333.1"/>
    </source>
</evidence>
<dbReference type="EMBL" id="QGQD01000056">
    <property type="protein sequence ID" value="TLD00333.1"/>
    <property type="molecule type" value="Genomic_DNA"/>
</dbReference>
<feature type="transmembrane region" description="Helical" evidence="7">
    <location>
        <begin position="125"/>
        <end position="145"/>
    </location>
</feature>
<dbReference type="GO" id="GO:0005886">
    <property type="term" value="C:plasma membrane"/>
    <property type="evidence" value="ECO:0007669"/>
    <property type="project" value="UniProtKB-SubCell"/>
</dbReference>
<evidence type="ECO:0000256" key="6">
    <source>
        <dbReference type="ARBA" id="ARBA00023136"/>
    </source>
</evidence>
<evidence type="ECO:0000256" key="5">
    <source>
        <dbReference type="ARBA" id="ARBA00022989"/>
    </source>
</evidence>
<dbReference type="CDD" id="cd06261">
    <property type="entry name" value="TM_PBP2"/>
    <property type="match status" value="1"/>
</dbReference>
<dbReference type="RefSeq" id="WP_243133036.1">
    <property type="nucleotide sequence ID" value="NZ_CAUSDN010000009.1"/>
</dbReference>
<dbReference type="InterPro" id="IPR051393">
    <property type="entry name" value="ABC_transporter_permease"/>
</dbReference>
<feature type="transmembrane region" description="Helical" evidence="7">
    <location>
        <begin position="230"/>
        <end position="252"/>
    </location>
</feature>
<reference evidence="9 10" key="1">
    <citation type="journal article" date="2019" name="Anaerobe">
        <title>Detection of Robinsoniella peoriensis in multiple bone samples of a trauma patient.</title>
        <authorList>
            <person name="Schrottner P."/>
            <person name="Hartwich K."/>
            <person name="Bunk B."/>
            <person name="Schober I."/>
            <person name="Helbig S."/>
            <person name="Rudolph W.W."/>
            <person name="Gunzer F."/>
        </authorList>
    </citation>
    <scope>NUCLEOTIDE SEQUENCE [LARGE SCALE GENOMIC DNA]</scope>
    <source>
        <strain evidence="9 10">DSM 106044</strain>
    </source>
</reference>
<keyword evidence="10" id="KW-1185">Reference proteome</keyword>
<keyword evidence="4 7" id="KW-0812">Transmembrane</keyword>
<name>A0A4U8Q866_9FIRM</name>
<feature type="transmembrane region" description="Helical" evidence="7">
    <location>
        <begin position="91"/>
        <end position="113"/>
    </location>
</feature>
<evidence type="ECO:0000256" key="3">
    <source>
        <dbReference type="ARBA" id="ARBA00022475"/>
    </source>
</evidence>
<dbReference type="GO" id="GO:0055085">
    <property type="term" value="P:transmembrane transport"/>
    <property type="evidence" value="ECO:0007669"/>
    <property type="project" value="InterPro"/>
</dbReference>
<dbReference type="InterPro" id="IPR000515">
    <property type="entry name" value="MetI-like"/>
</dbReference>
<evidence type="ECO:0000259" key="8">
    <source>
        <dbReference type="PROSITE" id="PS50928"/>
    </source>
</evidence>
<dbReference type="SUPFAM" id="SSF161098">
    <property type="entry name" value="MetI-like"/>
    <property type="match status" value="1"/>
</dbReference>
<evidence type="ECO:0000256" key="7">
    <source>
        <dbReference type="RuleBase" id="RU363032"/>
    </source>
</evidence>
<keyword evidence="5 7" id="KW-1133">Transmembrane helix</keyword>
<comment type="subcellular location">
    <subcellularLocation>
        <location evidence="1 7">Cell membrane</location>
        <topology evidence="1 7">Multi-pass membrane protein</topology>
    </subcellularLocation>
</comment>
<dbReference type="PANTHER" id="PTHR30193">
    <property type="entry name" value="ABC TRANSPORTER PERMEASE PROTEIN"/>
    <property type="match status" value="1"/>
</dbReference>
<feature type="domain" description="ABC transmembrane type-1" evidence="8">
    <location>
        <begin position="87"/>
        <end position="298"/>
    </location>
</feature>
<sequence length="308" mass="34055">MILSTRFIVAVLQAGLQYAMGINMSKNKTYSNWFFAPAMVIFLVFFITPLVMGFYFSLTVWDFNGATFVGLDNYKMFFSERSLNISIRNTLIYAVLTSALKTILSFFIAIFLTSAIRTKNMIRSIVFFPNLVSAIVVGITFSTFMNYSKGLFNKIIGFFGIAGVDWLGEPSAALYSVIWTDVWKGLSIATVIFVSGIVSIDKTFYEAASIDGANGWQKMKSITLPLCRPAMNSIIILSFIGGLRSFELIWSMTGGGPGFATDVLSSVIYKQYASGFYGISTAGNVIMLVLVSLLAFPLQKFLMSKEVD</sequence>
<evidence type="ECO:0000256" key="1">
    <source>
        <dbReference type="ARBA" id="ARBA00004651"/>
    </source>
</evidence>
<organism evidence="9 10">
    <name type="scientific">Robinsoniella peoriensis</name>
    <dbReference type="NCBI Taxonomy" id="180332"/>
    <lineage>
        <taxon>Bacteria</taxon>
        <taxon>Bacillati</taxon>
        <taxon>Bacillota</taxon>
        <taxon>Clostridia</taxon>
        <taxon>Lachnospirales</taxon>
        <taxon>Lachnospiraceae</taxon>
        <taxon>Robinsoniella</taxon>
    </lineage>
</organism>
<keyword evidence="6 7" id="KW-0472">Membrane</keyword>
<feature type="transmembrane region" description="Helical" evidence="7">
    <location>
        <begin position="33"/>
        <end position="56"/>
    </location>
</feature>
<accession>A0A4U8Q866</accession>
<evidence type="ECO:0000256" key="2">
    <source>
        <dbReference type="ARBA" id="ARBA00022448"/>
    </source>
</evidence>
<dbReference type="AlphaFoldDB" id="A0A4U8Q866"/>
<evidence type="ECO:0000256" key="4">
    <source>
        <dbReference type="ARBA" id="ARBA00022692"/>
    </source>
</evidence>
<comment type="similarity">
    <text evidence="7">Belongs to the binding-protein-dependent transport system permease family.</text>
</comment>